<sequence length="367" mass="39224">MDGALHVLVVDDDPDTALFVRTVLQRGGMTVTTCADPMEALALVARVEFDAAITDIEMPGMTGLEFLDRLRQVCPDLPVTVMTAHATVDYAVDALRRNADEFLVKPVPKDTLAATIRRLAETAQARRAATAPRQTVLAIGAHPDDVEIGVGGTLAAHRSAGDPVVILTLSRGARGGEAGDRQNESLAAAELIGARLFLEDLEDTRISPMDPTMSIIERVVREVSPGIVYTHSANDRHQDHRAVHQAATVATRNVPTVACFQSPSATIDFRPSRFVSIDGFTTTKLDLLKSFRSQAGIRAYLQDDFVLATARYWSRYGSGGQYCEPLEVIRDAGGVVGATSGSAFAAPSTTSSSSSTSPTTTPERFGV</sequence>
<dbReference type="Proteomes" id="UP000322499">
    <property type="component" value="Unassembled WGS sequence"/>
</dbReference>
<feature type="region of interest" description="Disordered" evidence="4">
    <location>
        <begin position="343"/>
        <end position="367"/>
    </location>
</feature>
<dbReference type="PROSITE" id="PS50110">
    <property type="entry name" value="RESPONSE_REGULATORY"/>
    <property type="match status" value="1"/>
</dbReference>
<dbReference type="SUPFAM" id="SSF102588">
    <property type="entry name" value="LmbE-like"/>
    <property type="match status" value="1"/>
</dbReference>
<dbReference type="Pfam" id="PF02585">
    <property type="entry name" value="PIG-L"/>
    <property type="match status" value="1"/>
</dbReference>
<protein>
    <submittedName>
        <fullName evidence="6">GlcNAc-PI de-N-acetylase</fullName>
    </submittedName>
</protein>
<dbReference type="PANTHER" id="PTHR44591:SF3">
    <property type="entry name" value="RESPONSE REGULATORY DOMAIN-CONTAINING PROTEIN"/>
    <property type="match status" value="1"/>
</dbReference>
<dbReference type="Gene3D" id="3.40.50.10320">
    <property type="entry name" value="LmbE-like"/>
    <property type="match status" value="1"/>
</dbReference>
<evidence type="ECO:0000256" key="2">
    <source>
        <dbReference type="ARBA" id="ARBA00022833"/>
    </source>
</evidence>
<dbReference type="InterPro" id="IPR050595">
    <property type="entry name" value="Bact_response_regulator"/>
</dbReference>
<keyword evidence="1 3" id="KW-0597">Phosphoprotein</keyword>
<dbReference type="EMBL" id="VNHW01000018">
    <property type="protein sequence ID" value="TYP82792.1"/>
    <property type="molecule type" value="Genomic_DNA"/>
</dbReference>
<proteinExistence type="predicted"/>
<evidence type="ECO:0000313" key="6">
    <source>
        <dbReference type="EMBL" id="TYP82792.1"/>
    </source>
</evidence>
<dbReference type="PANTHER" id="PTHR44591">
    <property type="entry name" value="STRESS RESPONSE REGULATOR PROTEIN 1"/>
    <property type="match status" value="1"/>
</dbReference>
<dbReference type="InterPro" id="IPR024078">
    <property type="entry name" value="LmbE-like_dom_sf"/>
</dbReference>
<name>A0A5S5CM58_9ACTN</name>
<dbReference type="InterPro" id="IPR001789">
    <property type="entry name" value="Sig_transdc_resp-reg_receiver"/>
</dbReference>
<dbReference type="Pfam" id="PF00072">
    <property type="entry name" value="Response_reg"/>
    <property type="match status" value="1"/>
</dbReference>
<dbReference type="InterPro" id="IPR011006">
    <property type="entry name" value="CheY-like_superfamily"/>
</dbReference>
<feature type="modified residue" description="4-aspartylphosphate" evidence="3">
    <location>
        <position position="55"/>
    </location>
</feature>
<evidence type="ECO:0000256" key="4">
    <source>
        <dbReference type="SAM" id="MobiDB-lite"/>
    </source>
</evidence>
<dbReference type="GO" id="GO:0000160">
    <property type="term" value="P:phosphorelay signal transduction system"/>
    <property type="evidence" value="ECO:0007669"/>
    <property type="project" value="InterPro"/>
</dbReference>
<gene>
    <name evidence="6" type="ORF">BD833_11828</name>
</gene>
<comment type="caution">
    <text evidence="6">The sequence shown here is derived from an EMBL/GenBank/DDBJ whole genome shotgun (WGS) entry which is preliminary data.</text>
</comment>
<dbReference type="InterPro" id="IPR003737">
    <property type="entry name" value="GlcNAc_PI_deacetylase-related"/>
</dbReference>
<organism evidence="6 7">
    <name type="scientific">Blastococcus xanthinilyticus</name>
    <dbReference type="NCBI Taxonomy" id="1564164"/>
    <lineage>
        <taxon>Bacteria</taxon>
        <taxon>Bacillati</taxon>
        <taxon>Actinomycetota</taxon>
        <taxon>Actinomycetes</taxon>
        <taxon>Geodermatophilales</taxon>
        <taxon>Geodermatophilaceae</taxon>
        <taxon>Blastococcus</taxon>
    </lineage>
</organism>
<keyword evidence="2" id="KW-0862">Zinc</keyword>
<feature type="domain" description="Response regulatory" evidence="5">
    <location>
        <begin position="6"/>
        <end position="120"/>
    </location>
</feature>
<evidence type="ECO:0000313" key="7">
    <source>
        <dbReference type="Proteomes" id="UP000322499"/>
    </source>
</evidence>
<evidence type="ECO:0000256" key="1">
    <source>
        <dbReference type="ARBA" id="ARBA00022553"/>
    </source>
</evidence>
<keyword evidence="7" id="KW-1185">Reference proteome</keyword>
<dbReference type="AlphaFoldDB" id="A0A5S5CM58"/>
<accession>A0A5S5CM58</accession>
<dbReference type="Gene3D" id="3.40.50.2300">
    <property type="match status" value="1"/>
</dbReference>
<dbReference type="CDD" id="cd00156">
    <property type="entry name" value="REC"/>
    <property type="match status" value="1"/>
</dbReference>
<evidence type="ECO:0000256" key="3">
    <source>
        <dbReference type="PROSITE-ProRule" id="PRU00169"/>
    </source>
</evidence>
<dbReference type="RefSeq" id="WP_208092792.1">
    <property type="nucleotide sequence ID" value="NZ_VNHW01000018.1"/>
</dbReference>
<reference evidence="6 7" key="1">
    <citation type="submission" date="2019-07" db="EMBL/GenBank/DDBJ databases">
        <title>Genomic Encyclopedia of Archaeal and Bacterial Type Strains, Phase II (KMG-II): from individual species to whole genera.</title>
        <authorList>
            <person name="Goeker M."/>
        </authorList>
    </citation>
    <scope>NUCLEOTIDE SEQUENCE [LARGE SCALE GENOMIC DNA]</scope>
    <source>
        <strain evidence="6 7">DSM 46842</strain>
    </source>
</reference>
<dbReference type="SMART" id="SM00448">
    <property type="entry name" value="REC"/>
    <property type="match status" value="1"/>
</dbReference>
<dbReference type="GO" id="GO:0016137">
    <property type="term" value="P:glycoside metabolic process"/>
    <property type="evidence" value="ECO:0007669"/>
    <property type="project" value="UniProtKB-ARBA"/>
</dbReference>
<evidence type="ECO:0000259" key="5">
    <source>
        <dbReference type="PROSITE" id="PS50110"/>
    </source>
</evidence>
<dbReference type="SUPFAM" id="SSF52172">
    <property type="entry name" value="CheY-like"/>
    <property type="match status" value="1"/>
</dbReference>